<organism evidence="1 2">
    <name type="scientific">Nocardioides daedukensis</name>
    <dbReference type="NCBI Taxonomy" id="634462"/>
    <lineage>
        <taxon>Bacteria</taxon>
        <taxon>Bacillati</taxon>
        <taxon>Actinomycetota</taxon>
        <taxon>Actinomycetes</taxon>
        <taxon>Propionibacteriales</taxon>
        <taxon>Nocardioidaceae</taxon>
        <taxon>Nocardioides</taxon>
    </lineage>
</organism>
<gene>
    <name evidence="1" type="ORF">BJ980_001524</name>
</gene>
<dbReference type="Proteomes" id="UP000540656">
    <property type="component" value="Unassembled WGS sequence"/>
</dbReference>
<dbReference type="AlphaFoldDB" id="A0A7Y9UQH0"/>
<sequence>MSRQHGDEQHPFWTVYTIFDPDGEGSDFAYTAGLAERGFPELHMWSRPCLGSDPGDDWMFSMRDNTRILNELAWQLLDGELKVGDTWSRTYDDDQVTAHFQLDPAQDAEDLDAFQVADGAKVLPVRWSLEREPVGEPHPMAAAALTAAQSEYAHLCDVLADRGPLPAGWELPASPDWSPTARFGACTPLVLARAALVWTADPTEMVDIFYNLLCVDMEGSLSWPSSIAASKARPLGRADGMRRLQKAIHGTVHEFGKSWGKEASAALMTWMKVDSHDRDRTLRNVRGVLDEALHGFLCTTAVADALDVRVMSHGIGPILCGLTGPAVAPSPEWLAAPEVVAVLRSVAAPLGVDGLAVASLGWDKARDGDEHCASLRSRVDARSVTSACFPPIPQEWMSFSTALMVKQLLHPEPLILAQGWGLVVTTVLTHRSDFTPEQIDAFVRVSGNPTGLAEALNEPIVLSQSA</sequence>
<reference evidence="1 2" key="1">
    <citation type="submission" date="2020-07" db="EMBL/GenBank/DDBJ databases">
        <title>Sequencing the genomes of 1000 actinobacteria strains.</title>
        <authorList>
            <person name="Klenk H.-P."/>
        </authorList>
    </citation>
    <scope>NUCLEOTIDE SEQUENCE [LARGE SCALE GENOMIC DNA]</scope>
    <source>
        <strain evidence="1 2">DSM 23819</strain>
    </source>
</reference>
<proteinExistence type="predicted"/>
<dbReference type="EMBL" id="JACCAA010000001">
    <property type="protein sequence ID" value="NYG58601.1"/>
    <property type="molecule type" value="Genomic_DNA"/>
</dbReference>
<protein>
    <submittedName>
        <fullName evidence="1">Uncharacterized protein</fullName>
    </submittedName>
</protein>
<name>A0A7Y9UQH0_9ACTN</name>
<comment type="caution">
    <text evidence="1">The sequence shown here is derived from an EMBL/GenBank/DDBJ whole genome shotgun (WGS) entry which is preliminary data.</text>
</comment>
<keyword evidence="2" id="KW-1185">Reference proteome</keyword>
<accession>A0A7Y9UQH0</accession>
<evidence type="ECO:0000313" key="1">
    <source>
        <dbReference type="EMBL" id="NYG58601.1"/>
    </source>
</evidence>
<evidence type="ECO:0000313" key="2">
    <source>
        <dbReference type="Proteomes" id="UP000540656"/>
    </source>
</evidence>
<dbReference type="RefSeq" id="WP_179501750.1">
    <property type="nucleotide sequence ID" value="NZ_JACCAA010000001.1"/>
</dbReference>